<evidence type="ECO:0000256" key="1">
    <source>
        <dbReference type="SAM" id="MobiDB-lite"/>
    </source>
</evidence>
<dbReference type="Proteomes" id="UP000000267">
    <property type="component" value="Unassembled WGS sequence"/>
</dbReference>
<dbReference type="InParanoid" id="A7TNC2"/>
<proteinExistence type="predicted"/>
<dbReference type="GeneID" id="5544373"/>
<dbReference type="eggNOG" id="ENOG502S5CR">
    <property type="taxonomic scope" value="Eukaryota"/>
</dbReference>
<sequence length="327" mass="36196">MASKVKVKAGRRTNSSTTKNSKSLIGRIEPVTRSNRNATTVDSKKKSGNAKSKKTSKDLNSISVINGKLVSSDDIGILLRKTAKELSAKENREKKKSNSKDSGSKKKGSLFGDSLTERTIKIEQAQRHKQNSGVLSPQFQEQLKDQIRAQVQASIEAQLKNDFTNRDETRIWGDSFSTAEYIDRERRRSVKKLRAEKAFRGTAGLQARIPTGNRKIKSRKGPSFSNQLVISTEVNTKDKVLMIYNLALGVKQDNLKKILQKLSEISISRVKVSDLPSGSATACVWLTKPSIELLEHFTEIFDGALVDGRTVKVTIASDPSTGNSLKY</sequence>
<dbReference type="GO" id="GO:0003676">
    <property type="term" value="F:nucleic acid binding"/>
    <property type="evidence" value="ECO:0007669"/>
    <property type="project" value="InterPro"/>
</dbReference>
<dbReference type="EMBL" id="DS480429">
    <property type="protein sequence ID" value="EDO16254.1"/>
    <property type="molecule type" value="Genomic_DNA"/>
</dbReference>
<feature type="compositionally biased region" description="Basic residues" evidence="1">
    <location>
        <begin position="1"/>
        <end position="11"/>
    </location>
</feature>
<dbReference type="RefSeq" id="XP_001644112.1">
    <property type="nucleotide sequence ID" value="XM_001644062.1"/>
</dbReference>
<dbReference type="SUPFAM" id="SSF54928">
    <property type="entry name" value="RNA-binding domain, RBD"/>
    <property type="match status" value="1"/>
</dbReference>
<feature type="region of interest" description="Disordered" evidence="1">
    <location>
        <begin position="87"/>
        <end position="111"/>
    </location>
</feature>
<dbReference type="HOGENOM" id="CLU_073672_0_0_1"/>
<protein>
    <recommendedName>
        <fullName evidence="4">RRM domain-containing protein</fullName>
    </recommendedName>
</protein>
<feature type="compositionally biased region" description="Low complexity" evidence="1">
    <location>
        <begin position="13"/>
        <end position="23"/>
    </location>
</feature>
<dbReference type="OrthoDB" id="4068661at2759"/>
<evidence type="ECO:0008006" key="4">
    <source>
        <dbReference type="Google" id="ProtNLM"/>
    </source>
</evidence>
<dbReference type="AlphaFoldDB" id="A7TNC2"/>
<keyword evidence="3" id="KW-1185">Reference proteome</keyword>
<gene>
    <name evidence="2" type="ORF">Kpol_505p31</name>
</gene>
<feature type="compositionally biased region" description="Polar residues" evidence="1">
    <location>
        <begin position="32"/>
        <end position="41"/>
    </location>
</feature>
<name>A7TNC2_VANPO</name>
<evidence type="ECO:0000313" key="2">
    <source>
        <dbReference type="EMBL" id="EDO16254.1"/>
    </source>
</evidence>
<accession>A7TNC2</accession>
<organism evidence="3">
    <name type="scientific">Vanderwaltozyma polyspora (strain ATCC 22028 / DSM 70294 / BCRC 21397 / CBS 2163 / NBRC 10782 / NRRL Y-8283 / UCD 57-17)</name>
    <name type="common">Kluyveromyces polysporus</name>
    <dbReference type="NCBI Taxonomy" id="436907"/>
    <lineage>
        <taxon>Eukaryota</taxon>
        <taxon>Fungi</taxon>
        <taxon>Dikarya</taxon>
        <taxon>Ascomycota</taxon>
        <taxon>Saccharomycotina</taxon>
        <taxon>Saccharomycetes</taxon>
        <taxon>Saccharomycetales</taxon>
        <taxon>Saccharomycetaceae</taxon>
        <taxon>Vanderwaltozyma</taxon>
    </lineage>
</organism>
<dbReference type="InterPro" id="IPR035979">
    <property type="entry name" value="RBD_domain_sf"/>
</dbReference>
<feature type="compositionally biased region" description="Basic and acidic residues" evidence="1">
    <location>
        <begin position="87"/>
        <end position="104"/>
    </location>
</feature>
<dbReference type="KEGG" id="vpo:Kpol_505p31"/>
<dbReference type="PhylomeDB" id="A7TNC2"/>
<dbReference type="FunCoup" id="A7TNC2">
    <property type="interactions" value="260"/>
</dbReference>
<reference evidence="2 3" key="1">
    <citation type="journal article" date="2007" name="Proc. Natl. Acad. Sci. U.S.A.">
        <title>Independent sorting-out of thousands of duplicated gene pairs in two yeast species descended from a whole-genome duplication.</title>
        <authorList>
            <person name="Scannell D.R."/>
            <person name="Frank A.C."/>
            <person name="Conant G.C."/>
            <person name="Byrne K.P."/>
            <person name="Woolfit M."/>
            <person name="Wolfe K.H."/>
        </authorList>
    </citation>
    <scope>NUCLEOTIDE SEQUENCE [LARGE SCALE GENOMIC DNA]</scope>
    <source>
        <strain evidence="3">ATCC 22028 / DSM 70294 / BCRC 21397 / CBS 2163 / NBRC 10782 / NRRL Y-8283 / UCD 57-17</strain>
    </source>
</reference>
<evidence type="ECO:0000313" key="3">
    <source>
        <dbReference type="Proteomes" id="UP000000267"/>
    </source>
</evidence>
<feature type="region of interest" description="Disordered" evidence="1">
    <location>
        <begin position="1"/>
        <end position="60"/>
    </location>
</feature>